<dbReference type="InterPro" id="IPR050993">
    <property type="entry name" value="Isochorismatase_domain"/>
</dbReference>
<dbReference type="Gene3D" id="3.40.50.850">
    <property type="entry name" value="Isochorismatase-like"/>
    <property type="match status" value="1"/>
</dbReference>
<dbReference type="STRING" id="1076935.U4KUP4"/>
<evidence type="ECO:0000259" key="2">
    <source>
        <dbReference type="Pfam" id="PF00857"/>
    </source>
</evidence>
<dbReference type="eggNOG" id="KOG4044">
    <property type="taxonomic scope" value="Eukaryota"/>
</dbReference>
<dbReference type="PANTHER" id="PTHR14119">
    <property type="entry name" value="HYDROLASE"/>
    <property type="match status" value="1"/>
</dbReference>
<dbReference type="OrthoDB" id="269496at2759"/>
<dbReference type="AlphaFoldDB" id="U4KUP4"/>
<protein>
    <submittedName>
        <fullName evidence="3">Similar to Isochorismatase domain-containing protein 2, mitochondrial acc. no. Q5PQ71</fullName>
    </submittedName>
</protein>
<keyword evidence="4" id="KW-1185">Reference proteome</keyword>
<accession>U4KUP4</accession>
<feature type="domain" description="Isochorismatase-like" evidence="2">
    <location>
        <begin position="8"/>
        <end position="172"/>
    </location>
</feature>
<dbReference type="OMA" id="HVCVFQT"/>
<evidence type="ECO:0000313" key="3">
    <source>
        <dbReference type="EMBL" id="CCX05088.1"/>
    </source>
</evidence>
<dbReference type="Proteomes" id="UP000018144">
    <property type="component" value="Unassembled WGS sequence"/>
</dbReference>
<reference evidence="3 4" key="1">
    <citation type="journal article" date="2013" name="PLoS Genet.">
        <title>The genome and development-dependent transcriptomes of Pyronema confluens: a window into fungal evolution.</title>
        <authorList>
            <person name="Traeger S."/>
            <person name="Altegoer F."/>
            <person name="Freitag M."/>
            <person name="Gabaldon T."/>
            <person name="Kempken F."/>
            <person name="Kumar A."/>
            <person name="Marcet-Houben M."/>
            <person name="Poggeler S."/>
            <person name="Stajich J.E."/>
            <person name="Nowrousian M."/>
        </authorList>
    </citation>
    <scope>NUCLEOTIDE SEQUENCE [LARGE SCALE GENOMIC DNA]</scope>
    <source>
        <strain evidence="4">CBS 100304</strain>
        <tissue evidence="3">Vegetative mycelium</tissue>
    </source>
</reference>
<organism evidence="3 4">
    <name type="scientific">Pyronema omphalodes (strain CBS 100304)</name>
    <name type="common">Pyronema confluens</name>
    <dbReference type="NCBI Taxonomy" id="1076935"/>
    <lineage>
        <taxon>Eukaryota</taxon>
        <taxon>Fungi</taxon>
        <taxon>Dikarya</taxon>
        <taxon>Ascomycota</taxon>
        <taxon>Pezizomycotina</taxon>
        <taxon>Pezizomycetes</taxon>
        <taxon>Pezizales</taxon>
        <taxon>Pyronemataceae</taxon>
        <taxon>Pyronema</taxon>
    </lineage>
</organism>
<evidence type="ECO:0000313" key="4">
    <source>
        <dbReference type="Proteomes" id="UP000018144"/>
    </source>
</evidence>
<comment type="similarity">
    <text evidence="1">Belongs to the isochorismatase family.</text>
</comment>
<dbReference type="InterPro" id="IPR036380">
    <property type="entry name" value="Isochorismatase-like_sf"/>
</dbReference>
<dbReference type="SUPFAM" id="SSF52499">
    <property type="entry name" value="Isochorismatase-like hydrolases"/>
    <property type="match status" value="1"/>
</dbReference>
<dbReference type="EMBL" id="HF935234">
    <property type="protein sequence ID" value="CCX05088.1"/>
    <property type="molecule type" value="Genomic_DNA"/>
</dbReference>
<evidence type="ECO:0000256" key="1">
    <source>
        <dbReference type="ARBA" id="ARBA00006336"/>
    </source>
</evidence>
<proteinExistence type="inferred from homology"/>
<gene>
    <name evidence="3" type="ORF">PCON_04675</name>
</gene>
<dbReference type="PANTHER" id="PTHR14119:SF3">
    <property type="entry name" value="ISOCHORISMATASE DOMAIN-CONTAINING PROTEIN 2"/>
    <property type="match status" value="1"/>
</dbReference>
<dbReference type="InterPro" id="IPR000868">
    <property type="entry name" value="Isochorismatase-like_dom"/>
</dbReference>
<dbReference type="Pfam" id="PF00857">
    <property type="entry name" value="Isochorismatase"/>
    <property type="match status" value="1"/>
</dbReference>
<name>U4KUP4_PYROM</name>
<sequence>MAGIRPHLLICDIQTAFTKAISNYPSVVSTASKLLRASATLNIPVYVTTQNKARLGETIPPQGHEGLEGLDISRAKGIYDKTKFSMVLPELMGDIMGPGYEQGKRVEEDQRRSFAITGIEAHICVTQTALDLLREGHRVYIIADGVSSSNPQEVPIALNRLRHAGAVVTTSESWIYEVMGDAKIAGFKEIISLVKERQAKTRESLQSLL</sequence>